<feature type="chain" id="PRO_5038686011" evidence="1">
    <location>
        <begin position="24"/>
        <end position="110"/>
    </location>
</feature>
<keyword evidence="1" id="KW-0732">Signal</keyword>
<accession>A0A3M2JDV0</accession>
<name>A0A3M2JDV0_9CELL</name>
<dbReference type="RefSeq" id="WP_122149627.1">
    <property type="nucleotide sequence ID" value="NZ_RFFI01000060.1"/>
</dbReference>
<keyword evidence="4" id="KW-1185">Reference proteome</keyword>
<evidence type="ECO:0000313" key="4">
    <source>
        <dbReference type="Proteomes" id="UP000269289"/>
    </source>
</evidence>
<dbReference type="EMBL" id="RFFI01000060">
    <property type="protein sequence ID" value="RMI09115.1"/>
    <property type="molecule type" value="Genomic_DNA"/>
</dbReference>
<comment type="caution">
    <text evidence="3">The sequence shown here is derived from an EMBL/GenBank/DDBJ whole genome shotgun (WGS) entry which is preliminary data.</text>
</comment>
<evidence type="ECO:0000256" key="1">
    <source>
        <dbReference type="SAM" id="SignalP"/>
    </source>
</evidence>
<dbReference type="Proteomes" id="UP000269289">
    <property type="component" value="Unassembled WGS sequence"/>
</dbReference>
<dbReference type="AlphaFoldDB" id="A0A3M2JDV0"/>
<protein>
    <submittedName>
        <fullName evidence="3">DUF4333 domain-containing protein</fullName>
    </submittedName>
</protein>
<dbReference type="Pfam" id="PF14230">
    <property type="entry name" value="DUF4333"/>
    <property type="match status" value="1"/>
</dbReference>
<organism evidence="3 4">
    <name type="scientific">Cellulomonas triticagri</name>
    <dbReference type="NCBI Taxonomy" id="2483352"/>
    <lineage>
        <taxon>Bacteria</taxon>
        <taxon>Bacillati</taxon>
        <taxon>Actinomycetota</taxon>
        <taxon>Actinomycetes</taxon>
        <taxon>Micrococcales</taxon>
        <taxon>Cellulomonadaceae</taxon>
        <taxon>Cellulomonas</taxon>
    </lineage>
</organism>
<evidence type="ECO:0000313" key="3">
    <source>
        <dbReference type="EMBL" id="RMI09115.1"/>
    </source>
</evidence>
<evidence type="ECO:0000259" key="2">
    <source>
        <dbReference type="Pfam" id="PF14230"/>
    </source>
</evidence>
<dbReference type="InterPro" id="IPR025637">
    <property type="entry name" value="DUF4333"/>
</dbReference>
<reference evidence="3 4" key="1">
    <citation type="submission" date="2018-10" db="EMBL/GenBank/DDBJ databases">
        <title>Isolation, diversity and antifungal activity of actinobacteria from wheat.</title>
        <authorList>
            <person name="Han C."/>
        </authorList>
    </citation>
    <scope>NUCLEOTIDE SEQUENCE [LARGE SCALE GENOMIC DNA]</scope>
    <source>
        <strain evidence="3 4">NEAU-YY56</strain>
    </source>
</reference>
<feature type="domain" description="DUF4333" evidence="2">
    <location>
        <begin position="15"/>
        <end position="90"/>
    </location>
</feature>
<dbReference type="PROSITE" id="PS51257">
    <property type="entry name" value="PROKAR_LIPOPROTEIN"/>
    <property type="match status" value="1"/>
</dbReference>
<proteinExistence type="predicted"/>
<sequence length="110" mass="11282">MRTRFAGPAILLALTLSACSVSAGVGTVRVAADDLESKVTEQLTEMAGQAPDALDCPEDLPGEVDASVRCTLTAGSDRLGVTVTVTEVEGTDVAFAIQVDDEVLAEGEEA</sequence>
<gene>
    <name evidence="3" type="ORF">EBM89_11755</name>
</gene>
<dbReference type="OrthoDB" id="3568721at2"/>
<feature type="signal peptide" evidence="1">
    <location>
        <begin position="1"/>
        <end position="23"/>
    </location>
</feature>